<comment type="caution">
    <text evidence="2">The sequence shown here is derived from an EMBL/GenBank/DDBJ whole genome shotgun (WGS) entry which is preliminary data.</text>
</comment>
<name>A0ABT8TQH2_9ACTN</name>
<organism evidence="2 3">
    <name type="scientific">Nocardioides cremeus</name>
    <dbReference type="NCBI Taxonomy" id="3058044"/>
    <lineage>
        <taxon>Bacteria</taxon>
        <taxon>Bacillati</taxon>
        <taxon>Actinomycetota</taxon>
        <taxon>Actinomycetes</taxon>
        <taxon>Propionibacteriales</taxon>
        <taxon>Nocardioidaceae</taxon>
        <taxon>Nocardioides</taxon>
    </lineage>
</organism>
<sequence>MTDPSTDTTGSAHFGRGPVESFWDLARFHAKLNTAPSYFGPTTLEVVPPPAWSFGASPEEADALLALVLDGTKTATASAHADYEAEGEPLPEPGTLGIVLDGAGRPRALVETTDVRVVPFDEVDAEHAHLEGEGDRSLEHWRAEHERFFTEHATTGFDPQMLLVLERFRVVYAGD</sequence>
<gene>
    <name evidence="2" type="ORF">QWJ41_10750</name>
</gene>
<accession>A0ABT8TQH2</accession>
<dbReference type="InterPro" id="IPR009326">
    <property type="entry name" value="DUF984"/>
</dbReference>
<keyword evidence="3" id="KW-1185">Reference proteome</keyword>
<feature type="domain" description="ASCH" evidence="1">
    <location>
        <begin position="52"/>
        <end position="172"/>
    </location>
</feature>
<dbReference type="PANTHER" id="PTHR39203:SF1">
    <property type="entry name" value="CYTOPLASMIC PROTEIN"/>
    <property type="match status" value="1"/>
</dbReference>
<reference evidence="2" key="1">
    <citation type="submission" date="2023-06" db="EMBL/GenBank/DDBJ databases">
        <title>Genome sequence of Nocardioides sp. SOB44.</title>
        <authorList>
            <person name="Zhang G."/>
        </authorList>
    </citation>
    <scope>NUCLEOTIDE SEQUENCE</scope>
    <source>
        <strain evidence="2">SOB44</strain>
    </source>
</reference>
<proteinExistence type="predicted"/>
<dbReference type="Gene3D" id="3.10.400.10">
    <property type="entry name" value="Sulfate adenylyltransferase"/>
    <property type="match status" value="1"/>
</dbReference>
<evidence type="ECO:0000313" key="3">
    <source>
        <dbReference type="Proteomes" id="UP001168363"/>
    </source>
</evidence>
<dbReference type="SMART" id="SM01022">
    <property type="entry name" value="ASCH"/>
    <property type="match status" value="1"/>
</dbReference>
<protein>
    <submittedName>
        <fullName evidence="2">ASCH domain-containing protein</fullName>
    </submittedName>
</protein>
<evidence type="ECO:0000259" key="1">
    <source>
        <dbReference type="SMART" id="SM01022"/>
    </source>
</evidence>
<dbReference type="CDD" id="cd06553">
    <property type="entry name" value="ASCH_Ef3133_like"/>
    <property type="match status" value="1"/>
</dbReference>
<dbReference type="Proteomes" id="UP001168363">
    <property type="component" value="Unassembled WGS sequence"/>
</dbReference>
<dbReference type="PANTHER" id="PTHR39203">
    <property type="entry name" value="CYTOPLASMIC PROTEIN-RELATED"/>
    <property type="match status" value="1"/>
</dbReference>
<dbReference type="InterPro" id="IPR015947">
    <property type="entry name" value="PUA-like_sf"/>
</dbReference>
<dbReference type="Pfam" id="PF04266">
    <property type="entry name" value="ASCH"/>
    <property type="match status" value="1"/>
</dbReference>
<dbReference type="RefSeq" id="WP_302708082.1">
    <property type="nucleotide sequence ID" value="NZ_JAULSC010000009.1"/>
</dbReference>
<dbReference type="EMBL" id="JAULSC010000009">
    <property type="protein sequence ID" value="MDO3396200.1"/>
    <property type="molecule type" value="Genomic_DNA"/>
</dbReference>
<evidence type="ECO:0000313" key="2">
    <source>
        <dbReference type="EMBL" id="MDO3396200.1"/>
    </source>
</evidence>
<dbReference type="SUPFAM" id="SSF88697">
    <property type="entry name" value="PUA domain-like"/>
    <property type="match status" value="1"/>
</dbReference>
<dbReference type="InterPro" id="IPR007374">
    <property type="entry name" value="ASCH_domain"/>
</dbReference>